<evidence type="ECO:0000259" key="4">
    <source>
        <dbReference type="Pfam" id="PF06011"/>
    </source>
</evidence>
<feature type="transmembrane region" description="Helical" evidence="2">
    <location>
        <begin position="363"/>
        <end position="382"/>
    </location>
</feature>
<feature type="chain" id="PRO_5025403872" description="TRP C-terminal domain-containing protein" evidence="3">
    <location>
        <begin position="20"/>
        <end position="741"/>
    </location>
</feature>
<feature type="compositionally biased region" description="Low complexity" evidence="1">
    <location>
        <begin position="557"/>
        <end position="571"/>
    </location>
</feature>
<dbReference type="GeneID" id="54561252"/>
<dbReference type="InterPro" id="IPR010308">
    <property type="entry name" value="TRP_C"/>
</dbReference>
<feature type="region of interest" description="Disordered" evidence="1">
    <location>
        <begin position="551"/>
        <end position="576"/>
    </location>
</feature>
<protein>
    <recommendedName>
        <fullName evidence="4">TRP C-terminal domain-containing protein</fullName>
    </recommendedName>
</protein>
<keyword evidence="2" id="KW-0472">Membrane</keyword>
<reference evidence="5" key="1">
    <citation type="journal article" date="2020" name="Stud. Mycol.">
        <title>101 Dothideomycetes genomes: a test case for predicting lifestyles and emergence of pathogens.</title>
        <authorList>
            <person name="Haridas S."/>
            <person name="Albert R."/>
            <person name="Binder M."/>
            <person name="Bloem J."/>
            <person name="Labutti K."/>
            <person name="Salamov A."/>
            <person name="Andreopoulos B."/>
            <person name="Baker S."/>
            <person name="Barry K."/>
            <person name="Bills G."/>
            <person name="Bluhm B."/>
            <person name="Cannon C."/>
            <person name="Castanera R."/>
            <person name="Culley D."/>
            <person name="Daum C."/>
            <person name="Ezra D."/>
            <person name="Gonzalez J."/>
            <person name="Henrissat B."/>
            <person name="Kuo A."/>
            <person name="Liang C."/>
            <person name="Lipzen A."/>
            <person name="Lutzoni F."/>
            <person name="Magnuson J."/>
            <person name="Mondo S."/>
            <person name="Nolan M."/>
            <person name="Ohm R."/>
            <person name="Pangilinan J."/>
            <person name="Park H.-J."/>
            <person name="Ramirez L."/>
            <person name="Alfaro M."/>
            <person name="Sun H."/>
            <person name="Tritt A."/>
            <person name="Yoshinaga Y."/>
            <person name="Zwiers L.-H."/>
            <person name="Turgeon B."/>
            <person name="Goodwin S."/>
            <person name="Spatafora J."/>
            <person name="Crous P."/>
            <person name="Grigoriev I."/>
        </authorList>
    </citation>
    <scope>NUCLEOTIDE SEQUENCE</scope>
    <source>
        <strain evidence="5">ATCC 36951</strain>
    </source>
</reference>
<evidence type="ECO:0000313" key="6">
    <source>
        <dbReference type="Proteomes" id="UP000799537"/>
    </source>
</evidence>
<feature type="transmembrane region" description="Helical" evidence="2">
    <location>
        <begin position="498"/>
        <end position="518"/>
    </location>
</feature>
<dbReference type="AlphaFoldDB" id="A0A6A6C8N0"/>
<proteinExistence type="predicted"/>
<evidence type="ECO:0000313" key="5">
    <source>
        <dbReference type="EMBL" id="KAF2163537.1"/>
    </source>
</evidence>
<feature type="transmembrane region" description="Helical" evidence="2">
    <location>
        <begin position="418"/>
        <end position="436"/>
    </location>
</feature>
<keyword evidence="6" id="KW-1185">Reference proteome</keyword>
<dbReference type="InterPro" id="IPR040241">
    <property type="entry name" value="TRP_Flc/Pkd2-like"/>
</dbReference>
<feature type="transmembrane region" description="Helical" evidence="2">
    <location>
        <begin position="290"/>
        <end position="311"/>
    </location>
</feature>
<dbReference type="RefSeq" id="XP_033664426.1">
    <property type="nucleotide sequence ID" value="XM_033807980.1"/>
</dbReference>
<keyword evidence="2" id="KW-1133">Transmembrane helix</keyword>
<dbReference type="OrthoDB" id="269822at2759"/>
<feature type="domain" description="TRP C-terminal" evidence="4">
    <location>
        <begin position="418"/>
        <end position="528"/>
    </location>
</feature>
<organism evidence="5 6">
    <name type="scientific">Zasmidium cellare ATCC 36951</name>
    <dbReference type="NCBI Taxonomy" id="1080233"/>
    <lineage>
        <taxon>Eukaryota</taxon>
        <taxon>Fungi</taxon>
        <taxon>Dikarya</taxon>
        <taxon>Ascomycota</taxon>
        <taxon>Pezizomycotina</taxon>
        <taxon>Dothideomycetes</taxon>
        <taxon>Dothideomycetidae</taxon>
        <taxon>Mycosphaerellales</taxon>
        <taxon>Mycosphaerellaceae</taxon>
        <taxon>Zasmidium</taxon>
    </lineage>
</organism>
<sequence length="741" mass="81797">MHNLFRLLILGSLGVPTIATYLQSAACPGYSLNAWTAGANYTIKDARLDHSHENGVLSFVLGRSLSPQECQALPANAIIDLSITRSGSTLAYQAETQAQCTAPEAHPARHQVRLPVTVDLGSVSPFLDIGVIFKTTLEDEGQVSCLMANIIPAPRATTRLQLRWIPFGVCAFVLLVSAFRTMAQVQPTLDRPSQLAPEILPGASECLLYFQFAFLSGTLTLSYPGFSQPILSHLNMFSLFNPGPLAHGHAYSSIEDGIYTMNGTYGGTLGFELMHQIVGVPHTADTWRKMIIAVLILAVFIAVVLEMRLFFTGNREHSTTCARGGFNRRFSTILKAVFSYFTLPICALTFYQTNYARHMPVYHTTFALITVIVVLLAFVWLFRQSPADGMGDFVIGRPKQSSAGRKTSRISTSHERGFVAAHFVIIFVRGAVIGSLQRFPEAQLAMLMLCELGLFLAMLRLRPDQLWTTRLASTVARVATLALLCCFLPELTDGRLKSIAGFAIVILHASVLGLLFFLPAMFHLVMMVWNHFGTSKPNAYGLRQLNRRSRRTSKWGSTAETSSLEESSISSDGQLEDKPETTILGASLLTLRPTSFFRQPSRSSFTPITSVLQGSNSSLDANDTLSPPTSNLSVPLQNLEKATVRANLDTSVHRPGNVSPESLGPRWNDFTFRESDLIYGSPFRKQELKRTQEARSQTGLLARFKKSSLLHVFWRRNVQAAEESNTGFHVVRASRPEVEDL</sequence>
<feature type="signal peptide" evidence="3">
    <location>
        <begin position="1"/>
        <end position="19"/>
    </location>
</feature>
<dbReference type="PANTHER" id="PTHR31145:SF8">
    <property type="entry name" value="INTEGRAL MEMBRANE PROTEIN (AFU_ORTHOLOGUE AFUA_2G17475)"/>
    <property type="match status" value="1"/>
</dbReference>
<evidence type="ECO:0000256" key="3">
    <source>
        <dbReference type="SAM" id="SignalP"/>
    </source>
</evidence>
<dbReference type="GO" id="GO:0055085">
    <property type="term" value="P:transmembrane transport"/>
    <property type="evidence" value="ECO:0007669"/>
    <property type="project" value="TreeGrafter"/>
</dbReference>
<evidence type="ECO:0000256" key="1">
    <source>
        <dbReference type="SAM" id="MobiDB-lite"/>
    </source>
</evidence>
<gene>
    <name evidence="5" type="ORF">M409DRAFT_26148</name>
</gene>
<keyword evidence="3" id="KW-0732">Signal</keyword>
<accession>A0A6A6C8N0</accession>
<evidence type="ECO:0000256" key="2">
    <source>
        <dbReference type="SAM" id="Phobius"/>
    </source>
</evidence>
<keyword evidence="2" id="KW-0812">Transmembrane</keyword>
<dbReference type="Proteomes" id="UP000799537">
    <property type="component" value="Unassembled WGS sequence"/>
</dbReference>
<name>A0A6A6C8N0_ZASCE</name>
<feature type="transmembrane region" description="Helical" evidence="2">
    <location>
        <begin position="471"/>
        <end position="492"/>
    </location>
</feature>
<dbReference type="PANTHER" id="PTHR31145">
    <property type="entry name" value="INTEGRAL MEMBRANE PROTEIN (AFU_ORTHOLOGUE AFUA_7G01610)"/>
    <property type="match status" value="1"/>
</dbReference>
<dbReference type="Pfam" id="PF06011">
    <property type="entry name" value="TRP"/>
    <property type="match status" value="1"/>
</dbReference>
<feature type="transmembrane region" description="Helical" evidence="2">
    <location>
        <begin position="332"/>
        <end position="351"/>
    </location>
</feature>
<dbReference type="EMBL" id="ML993608">
    <property type="protein sequence ID" value="KAF2163537.1"/>
    <property type="molecule type" value="Genomic_DNA"/>
</dbReference>
<dbReference type="GO" id="GO:0016020">
    <property type="term" value="C:membrane"/>
    <property type="evidence" value="ECO:0007669"/>
    <property type="project" value="TreeGrafter"/>
</dbReference>